<comment type="caution">
    <text evidence="7">The sequence shown here is derived from an EMBL/GenBank/DDBJ whole genome shotgun (WGS) entry which is preliminary data.</text>
</comment>
<evidence type="ECO:0000313" key="8">
    <source>
        <dbReference type="Proteomes" id="UP000226431"/>
    </source>
</evidence>
<keyword evidence="8" id="KW-1185">Reference proteome</keyword>
<dbReference type="AlphaFoldDB" id="A0A2C5Z4P7"/>
<gene>
    <name evidence="7" type="ORF">CDD80_2900</name>
</gene>
<dbReference type="Gene3D" id="3.90.280.10">
    <property type="entry name" value="PEBP-like"/>
    <property type="match status" value="1"/>
</dbReference>
<dbReference type="CDD" id="cd00866">
    <property type="entry name" value="PEBP_euk"/>
    <property type="match status" value="1"/>
</dbReference>
<evidence type="ECO:0000256" key="5">
    <source>
        <dbReference type="ARBA" id="ARBA00039444"/>
    </source>
</evidence>
<comment type="subcellular location">
    <subcellularLocation>
        <location evidence="1">Mitochondrion</location>
    </subcellularLocation>
</comment>
<protein>
    <recommendedName>
        <fullName evidence="5">Large ribosomal subunit protein mL38</fullName>
    </recommendedName>
</protein>
<dbReference type="InterPro" id="IPR008914">
    <property type="entry name" value="PEBP"/>
</dbReference>
<evidence type="ECO:0000256" key="1">
    <source>
        <dbReference type="ARBA" id="ARBA00004173"/>
    </source>
</evidence>
<evidence type="ECO:0000256" key="4">
    <source>
        <dbReference type="ARBA" id="ARBA00038016"/>
    </source>
</evidence>
<evidence type="ECO:0000256" key="3">
    <source>
        <dbReference type="ARBA" id="ARBA00037226"/>
    </source>
</evidence>
<reference evidence="7 8" key="1">
    <citation type="submission" date="2017-06" db="EMBL/GenBank/DDBJ databases">
        <title>Ant-infecting Ophiocordyceps genomes reveal a high diversity of potential behavioral manipulation genes and a possible major role for enterotoxins.</title>
        <authorList>
            <person name="De Bekker C."/>
            <person name="Evans H.C."/>
            <person name="Brachmann A."/>
            <person name="Hughes D.P."/>
        </authorList>
    </citation>
    <scope>NUCLEOTIDE SEQUENCE [LARGE SCALE GENOMIC DNA]</scope>
    <source>
        <strain evidence="7 8">Map16</strain>
    </source>
</reference>
<sequence>MSRLRHVVRPLAGLPLRLRPDVIVSRRLESSVAGPPPPPYQPPEVPPPPPTPAAPSSASPPPPPGSSGSASPPPSGSAGSPPPSPSASSSAAGNPKPAPTAADLDPNTVPPRFEKDLMKQGLMPIGSRRRRAAIRTPGNDIPFEQLPYQTFQEALKIIAADRLEKIERIRIEAAKIARLEQKDPETINGGQRAKDQRLKDMRKEIEDLKILADINDPLVKKRFEDGLGDMNKPIYRYYTRQKWLGYDHKLIVQRIEQFHIVPDLVDKLEPTIDVKLFFGGKKISPGSIIPSNVSETIPLLRVQLFERGERLFTVVVVDADVPDVSKDGFWKRCHFLAANIPLDPCNTSLPLSKLNTDKIALPWLPPTSQKGAPYHRLAILLLEQVDNETVDVAKMREAYSSRDHFCVRVLRERFKLRPTGFNMFRSVWDDTMAEVMQRHNIPGSDVELRRVHIPSMKPYRGPRGWEAKRQGPKYRHLWHRTRRIKGLSSGRGWTKRR</sequence>
<dbReference type="Gene3D" id="1.20.58.1180">
    <property type="match status" value="1"/>
</dbReference>
<dbReference type="InterPro" id="IPR035810">
    <property type="entry name" value="PEBP_euk"/>
</dbReference>
<dbReference type="PANTHER" id="PTHR11362:SF82">
    <property type="entry name" value="PHOSPHATIDYLETHANOLAMINE-BINDING PROTEIN 4"/>
    <property type="match status" value="1"/>
</dbReference>
<dbReference type="OrthoDB" id="2153661at2759"/>
<proteinExistence type="inferred from homology"/>
<feature type="compositionally biased region" description="Low complexity" evidence="6">
    <location>
        <begin position="86"/>
        <end position="95"/>
    </location>
</feature>
<accession>A0A2C5Z4P7</accession>
<dbReference type="GO" id="GO:0005739">
    <property type="term" value="C:mitochondrion"/>
    <property type="evidence" value="ECO:0007669"/>
    <property type="project" value="UniProtKB-SubCell"/>
</dbReference>
<dbReference type="STRING" id="2004952.A0A2C5Z4P7"/>
<feature type="compositionally biased region" description="Pro residues" evidence="6">
    <location>
        <begin position="34"/>
        <end position="85"/>
    </location>
</feature>
<dbReference type="Proteomes" id="UP000226431">
    <property type="component" value="Unassembled WGS sequence"/>
</dbReference>
<comment type="function">
    <text evidence="3">Component of the mitochondrial ribosome (mitoribosome), a dedicated translation machinery responsible for the synthesis of mitochondrial genome-encoded proteins, including at least some of the essential transmembrane subunits of the mitochondrial respiratory chain. The mitoribosomes are attached to the mitochondrial inner membrane and translation products are cotranslationally integrated into the membrane.</text>
</comment>
<evidence type="ECO:0000313" key="7">
    <source>
        <dbReference type="EMBL" id="PHH74682.1"/>
    </source>
</evidence>
<evidence type="ECO:0000256" key="6">
    <source>
        <dbReference type="SAM" id="MobiDB-lite"/>
    </source>
</evidence>
<organism evidence="7 8">
    <name type="scientific">Ophiocordyceps camponoti-rufipedis</name>
    <dbReference type="NCBI Taxonomy" id="2004952"/>
    <lineage>
        <taxon>Eukaryota</taxon>
        <taxon>Fungi</taxon>
        <taxon>Dikarya</taxon>
        <taxon>Ascomycota</taxon>
        <taxon>Pezizomycotina</taxon>
        <taxon>Sordariomycetes</taxon>
        <taxon>Hypocreomycetidae</taxon>
        <taxon>Hypocreales</taxon>
        <taxon>Ophiocordycipitaceae</taxon>
        <taxon>Ophiocordyceps</taxon>
    </lineage>
</organism>
<dbReference type="SUPFAM" id="SSF49777">
    <property type="entry name" value="PEBP-like"/>
    <property type="match status" value="1"/>
</dbReference>
<dbReference type="PANTHER" id="PTHR11362">
    <property type="entry name" value="PHOSPHATIDYLETHANOLAMINE-BINDING PROTEIN"/>
    <property type="match status" value="1"/>
</dbReference>
<dbReference type="Pfam" id="PF01161">
    <property type="entry name" value="PBP"/>
    <property type="match status" value="1"/>
</dbReference>
<name>A0A2C5Z4P7_9HYPO</name>
<dbReference type="FunFam" id="3.90.280.10:FF:000004">
    <property type="entry name" value="Mitochondrial large ribosomal subunit YmL35"/>
    <property type="match status" value="1"/>
</dbReference>
<comment type="similarity">
    <text evidence="4">Belongs to the phosphatidylethanolamine-binding protein family. Mitochondrion-specific ribosomal protein mL38 subfamily.</text>
</comment>
<evidence type="ECO:0000256" key="2">
    <source>
        <dbReference type="ARBA" id="ARBA00023128"/>
    </source>
</evidence>
<feature type="region of interest" description="Disordered" evidence="6">
    <location>
        <begin position="29"/>
        <end position="129"/>
    </location>
</feature>
<keyword evidence="2" id="KW-0496">Mitochondrion</keyword>
<dbReference type="InterPro" id="IPR036610">
    <property type="entry name" value="PEBP-like_sf"/>
</dbReference>
<dbReference type="EMBL" id="NJES01000259">
    <property type="protein sequence ID" value="PHH74682.1"/>
    <property type="molecule type" value="Genomic_DNA"/>
</dbReference>